<reference evidence="2" key="1">
    <citation type="submission" date="2023-10" db="EMBL/GenBank/DDBJ databases">
        <title>Genome assemblies of two species of porcelain crab, Petrolisthes cinctipes and Petrolisthes manimaculis (Anomura: Porcellanidae).</title>
        <authorList>
            <person name="Angst P."/>
        </authorList>
    </citation>
    <scope>NUCLEOTIDE SEQUENCE</scope>
    <source>
        <strain evidence="2">PB745_01</strain>
        <tissue evidence="2">Gill</tissue>
    </source>
</reference>
<keyword evidence="3" id="KW-1185">Reference proteome</keyword>
<feature type="compositionally biased region" description="Polar residues" evidence="1">
    <location>
        <begin position="18"/>
        <end position="35"/>
    </location>
</feature>
<comment type="caution">
    <text evidence="2">The sequence shown here is derived from an EMBL/GenBank/DDBJ whole genome shotgun (WGS) entry which is preliminary data.</text>
</comment>
<protein>
    <submittedName>
        <fullName evidence="2">Uncharacterized protein</fullName>
    </submittedName>
</protein>
<dbReference type="Proteomes" id="UP001286313">
    <property type="component" value="Unassembled WGS sequence"/>
</dbReference>
<accession>A0AAE1GDF7</accession>
<feature type="region of interest" description="Disordered" evidence="1">
    <location>
        <begin position="18"/>
        <end position="37"/>
    </location>
</feature>
<dbReference type="AlphaFoldDB" id="A0AAE1GDF7"/>
<gene>
    <name evidence="2" type="ORF">Pcinc_006134</name>
</gene>
<evidence type="ECO:0000313" key="2">
    <source>
        <dbReference type="EMBL" id="KAK3889886.1"/>
    </source>
</evidence>
<organism evidence="2 3">
    <name type="scientific">Petrolisthes cinctipes</name>
    <name type="common">Flat porcelain crab</name>
    <dbReference type="NCBI Taxonomy" id="88211"/>
    <lineage>
        <taxon>Eukaryota</taxon>
        <taxon>Metazoa</taxon>
        <taxon>Ecdysozoa</taxon>
        <taxon>Arthropoda</taxon>
        <taxon>Crustacea</taxon>
        <taxon>Multicrustacea</taxon>
        <taxon>Malacostraca</taxon>
        <taxon>Eumalacostraca</taxon>
        <taxon>Eucarida</taxon>
        <taxon>Decapoda</taxon>
        <taxon>Pleocyemata</taxon>
        <taxon>Anomura</taxon>
        <taxon>Galatheoidea</taxon>
        <taxon>Porcellanidae</taxon>
        <taxon>Petrolisthes</taxon>
    </lineage>
</organism>
<dbReference type="EMBL" id="JAWQEG010000456">
    <property type="protein sequence ID" value="KAK3889886.1"/>
    <property type="molecule type" value="Genomic_DNA"/>
</dbReference>
<evidence type="ECO:0000256" key="1">
    <source>
        <dbReference type="SAM" id="MobiDB-lite"/>
    </source>
</evidence>
<evidence type="ECO:0000313" key="3">
    <source>
        <dbReference type="Proteomes" id="UP001286313"/>
    </source>
</evidence>
<proteinExistence type="predicted"/>
<name>A0AAE1GDF7_PETCI</name>
<sequence length="218" mass="24114">MYPYHTCTTRATVTPCLTSDTTQGARTSGRKTQANPGPLRVHLQFDRVTDASLQAVLDHNMSQVAEALAQTKPTVHPSPPGHPHVITVDFDYSSGVALLVSKICQMADMVGSKVWSVRVADGRRGVPAFTLTLHRLYLSALHSHPIDSTCQYRGKETHRVTHTFSLKWGPSNLYTHMLEVESRGMPGEMTIKTIMVVEGQHSRVLSGNLYTHSQQQQV</sequence>